<sequence>MKKVLLSAMLLVGGVALMSAQSVQGSADMREAKKASIKPKKEKAKQETIVQPLKMSDAGSSEQAKANARAKEDGKAAVEPTARKKN</sequence>
<evidence type="ECO:0008006" key="5">
    <source>
        <dbReference type="Google" id="ProtNLM"/>
    </source>
</evidence>
<reference evidence="3 4" key="1">
    <citation type="submission" date="2017-02" db="EMBL/GenBank/DDBJ databases">
        <authorList>
            <person name="Peterson S.W."/>
        </authorList>
    </citation>
    <scope>NUCLEOTIDE SEQUENCE [LARGE SCALE GENOMIC DNA]</scope>
    <source>
        <strain evidence="3 4">DSM 22323</strain>
    </source>
</reference>
<keyword evidence="4" id="KW-1185">Reference proteome</keyword>
<evidence type="ECO:0000313" key="3">
    <source>
        <dbReference type="EMBL" id="SKB79801.1"/>
    </source>
</evidence>
<gene>
    <name evidence="3" type="ORF">SAMN05660477_01167</name>
</gene>
<dbReference type="AlphaFoldDB" id="A0A1T5E7D3"/>
<dbReference type="Proteomes" id="UP000191112">
    <property type="component" value="Unassembled WGS sequence"/>
</dbReference>
<dbReference type="EMBL" id="FUYZ01000003">
    <property type="protein sequence ID" value="SKB79801.1"/>
    <property type="molecule type" value="Genomic_DNA"/>
</dbReference>
<keyword evidence="2" id="KW-0732">Signal</keyword>
<dbReference type="RefSeq" id="WP_079666439.1">
    <property type="nucleotide sequence ID" value="NZ_FUYZ01000003.1"/>
</dbReference>
<protein>
    <recommendedName>
        <fullName evidence="5">Pentapeptide MXKDX repeat protein</fullName>
    </recommendedName>
</protein>
<feature type="signal peptide" evidence="2">
    <location>
        <begin position="1"/>
        <end position="20"/>
    </location>
</feature>
<evidence type="ECO:0000256" key="1">
    <source>
        <dbReference type="SAM" id="MobiDB-lite"/>
    </source>
</evidence>
<organism evidence="3 4">
    <name type="scientific">Soonwooa buanensis</name>
    <dbReference type="NCBI Taxonomy" id="619805"/>
    <lineage>
        <taxon>Bacteria</taxon>
        <taxon>Pseudomonadati</taxon>
        <taxon>Bacteroidota</taxon>
        <taxon>Flavobacteriia</taxon>
        <taxon>Flavobacteriales</taxon>
        <taxon>Weeksellaceae</taxon>
        <taxon>Chryseobacterium group</taxon>
        <taxon>Soonwooa</taxon>
    </lineage>
</organism>
<name>A0A1T5E7D3_9FLAO</name>
<proteinExistence type="predicted"/>
<feature type="chain" id="PRO_5013386962" description="Pentapeptide MXKDX repeat protein" evidence="2">
    <location>
        <begin position="21"/>
        <end position="86"/>
    </location>
</feature>
<accession>A0A1T5E7D3</accession>
<evidence type="ECO:0000313" key="4">
    <source>
        <dbReference type="Proteomes" id="UP000191112"/>
    </source>
</evidence>
<feature type="region of interest" description="Disordered" evidence="1">
    <location>
        <begin position="22"/>
        <end position="86"/>
    </location>
</feature>
<evidence type="ECO:0000256" key="2">
    <source>
        <dbReference type="SAM" id="SignalP"/>
    </source>
</evidence>